<keyword evidence="5" id="KW-1185">Reference proteome</keyword>
<accession>B0BZK4</accession>
<protein>
    <submittedName>
        <fullName evidence="4">Recombinase, putative</fullName>
    </submittedName>
</protein>
<dbReference type="PANTHER" id="PTHR30461:SF26">
    <property type="entry name" value="RESOLVASE HOMOLOG YNEB"/>
    <property type="match status" value="1"/>
</dbReference>
<dbReference type="GO" id="GO:0003677">
    <property type="term" value="F:DNA binding"/>
    <property type="evidence" value="ECO:0007669"/>
    <property type="project" value="InterPro"/>
</dbReference>
<feature type="region of interest" description="Disordered" evidence="2">
    <location>
        <begin position="133"/>
        <end position="155"/>
    </location>
</feature>
<sequence>MRIVAYLYQDLTWETKLDSTIWGWEVDRVYQDLDWRRSQLAAMLADCQIETPDYLLVMRLEDLGESLSQVTENLVQLEGLGTCLIVIEQDYQSPNFKLGQANIEQDGAENSDSSQLLVLLDAIQAEQRSRRIRHGHAQNRIKRRPPPGKAPYGYKRGKDRYVIDRTVSPVVKDFFEHFLLYGSLRGSVRHIAKKHGKKISVSTGRRWLTNPVYRGDLTYQNQQVVMDTHTPLLSREEGAQVDRLLRRNRSMTPRAASAPRSLSGIVFCATCQSPMTISRVMPRGKGKEYLYLRPTKCPDKPRCQAISYDKILQKTIQSICDELPQAVAGVNQPILSQFKRGVDAEIAAKQKILSQLPELVETQVLDQSTADLRAYNLQTEIAELKSRLAQLPPVNLKEIAQTVSIDQFWMDLSESERRFYFREFIRQVDLIRDGKDCEVKLNFMF</sequence>
<dbReference type="InterPro" id="IPR036162">
    <property type="entry name" value="Resolvase-like_N_sf"/>
</dbReference>
<comment type="similarity">
    <text evidence="1">Belongs to the site-specific recombinase resolvase family.</text>
</comment>
<dbReference type="HOGENOM" id="CLU_051006_0_0_3"/>
<evidence type="ECO:0000313" key="4">
    <source>
        <dbReference type="EMBL" id="ABW25930.1"/>
    </source>
</evidence>
<dbReference type="InterPro" id="IPR038109">
    <property type="entry name" value="DNA_bind_recomb_sf"/>
</dbReference>
<dbReference type="OrthoDB" id="445127at2"/>
<dbReference type="GO" id="GO:0000150">
    <property type="term" value="F:DNA strand exchange activity"/>
    <property type="evidence" value="ECO:0007669"/>
    <property type="project" value="InterPro"/>
</dbReference>
<name>B0BZK4_ACAM1</name>
<feature type="compositionally biased region" description="Basic residues" evidence="2">
    <location>
        <begin position="133"/>
        <end position="146"/>
    </location>
</feature>
<evidence type="ECO:0000259" key="3">
    <source>
        <dbReference type="PROSITE" id="PS51737"/>
    </source>
</evidence>
<dbReference type="Pfam" id="PF13408">
    <property type="entry name" value="Zn_ribbon_recom"/>
    <property type="match status" value="1"/>
</dbReference>
<dbReference type="eggNOG" id="COG1961">
    <property type="taxonomic scope" value="Bacteria"/>
</dbReference>
<gene>
    <name evidence="4" type="ordered locus">AM1_0888</name>
</gene>
<dbReference type="InterPro" id="IPR025827">
    <property type="entry name" value="Zn_ribbon_recom_dom"/>
</dbReference>
<dbReference type="InterPro" id="IPR050639">
    <property type="entry name" value="SSR_resolvase"/>
</dbReference>
<dbReference type="InterPro" id="IPR006119">
    <property type="entry name" value="Resolv_N"/>
</dbReference>
<dbReference type="STRING" id="329726.AM1_0888"/>
<organism evidence="4 5">
    <name type="scientific">Acaryochloris marina (strain MBIC 11017)</name>
    <dbReference type="NCBI Taxonomy" id="329726"/>
    <lineage>
        <taxon>Bacteria</taxon>
        <taxon>Bacillati</taxon>
        <taxon>Cyanobacteriota</taxon>
        <taxon>Cyanophyceae</taxon>
        <taxon>Acaryochloridales</taxon>
        <taxon>Acaryochloridaceae</taxon>
        <taxon>Acaryochloris</taxon>
    </lineage>
</organism>
<evidence type="ECO:0000256" key="2">
    <source>
        <dbReference type="SAM" id="MobiDB-lite"/>
    </source>
</evidence>
<evidence type="ECO:0000313" key="5">
    <source>
        <dbReference type="Proteomes" id="UP000000268"/>
    </source>
</evidence>
<dbReference type="RefSeq" id="WP_012161503.1">
    <property type="nucleotide sequence ID" value="NC_009925.1"/>
</dbReference>
<dbReference type="InterPro" id="IPR011109">
    <property type="entry name" value="DNA_bind_recombinase_dom"/>
</dbReference>
<dbReference type="EMBL" id="CP000828">
    <property type="protein sequence ID" value="ABW25930.1"/>
    <property type="molecule type" value="Genomic_DNA"/>
</dbReference>
<dbReference type="Pfam" id="PF07508">
    <property type="entry name" value="Recombinase"/>
    <property type="match status" value="1"/>
</dbReference>
<dbReference type="SMART" id="SM00857">
    <property type="entry name" value="Resolvase"/>
    <property type="match status" value="1"/>
</dbReference>
<dbReference type="AlphaFoldDB" id="B0BZK4"/>
<dbReference type="Gene3D" id="3.90.1750.20">
    <property type="entry name" value="Putative Large Serine Recombinase, Chain B, Domain 2"/>
    <property type="match status" value="1"/>
</dbReference>
<feature type="domain" description="Recombinase" evidence="3">
    <location>
        <begin position="151"/>
        <end position="251"/>
    </location>
</feature>
<reference evidence="4 5" key="1">
    <citation type="journal article" date="2008" name="Proc. Natl. Acad. Sci. U.S.A.">
        <title>Niche adaptation and genome expansion in the chlorophyll d-producing cyanobacterium Acaryochloris marina.</title>
        <authorList>
            <person name="Swingley W.D."/>
            <person name="Chen M."/>
            <person name="Cheung P.C."/>
            <person name="Conrad A.L."/>
            <person name="Dejesa L.C."/>
            <person name="Hao J."/>
            <person name="Honchak B.M."/>
            <person name="Karbach L.E."/>
            <person name="Kurdoglu A."/>
            <person name="Lahiri S."/>
            <person name="Mastrian S.D."/>
            <person name="Miyashita H."/>
            <person name="Page L."/>
            <person name="Ramakrishna P."/>
            <person name="Satoh S."/>
            <person name="Sattley W.M."/>
            <person name="Shimada Y."/>
            <person name="Taylor H.L."/>
            <person name="Tomo T."/>
            <person name="Tsuchiya T."/>
            <person name="Wang Z.T."/>
            <person name="Raymond J."/>
            <person name="Mimuro M."/>
            <person name="Blankenship R.E."/>
            <person name="Touchman J.W."/>
        </authorList>
    </citation>
    <scope>NUCLEOTIDE SEQUENCE [LARGE SCALE GENOMIC DNA]</scope>
    <source>
        <strain evidence="5">MBIC 11017</strain>
    </source>
</reference>
<dbReference type="KEGG" id="amr:AM1_0888"/>
<dbReference type="SUPFAM" id="SSF53041">
    <property type="entry name" value="Resolvase-like"/>
    <property type="match status" value="1"/>
</dbReference>
<proteinExistence type="inferred from homology"/>
<dbReference type="PANTHER" id="PTHR30461">
    <property type="entry name" value="DNA-INVERTASE FROM LAMBDOID PROPHAGE"/>
    <property type="match status" value="1"/>
</dbReference>
<dbReference type="Proteomes" id="UP000000268">
    <property type="component" value="Chromosome"/>
</dbReference>
<dbReference type="PROSITE" id="PS51737">
    <property type="entry name" value="RECOMBINASE_DNA_BIND"/>
    <property type="match status" value="1"/>
</dbReference>
<evidence type="ECO:0000256" key="1">
    <source>
        <dbReference type="ARBA" id="ARBA00009913"/>
    </source>
</evidence>